<reference evidence="1" key="1">
    <citation type="submission" date="2014-11" db="EMBL/GenBank/DDBJ databases">
        <authorList>
            <person name="Amaro Gonzalez C."/>
        </authorList>
    </citation>
    <scope>NUCLEOTIDE SEQUENCE</scope>
</reference>
<reference evidence="1" key="2">
    <citation type="journal article" date="2015" name="Fish Shellfish Immunol.">
        <title>Early steps in the European eel (Anguilla anguilla)-Vibrio vulnificus interaction in the gills: Role of the RtxA13 toxin.</title>
        <authorList>
            <person name="Callol A."/>
            <person name="Pajuelo D."/>
            <person name="Ebbesson L."/>
            <person name="Teles M."/>
            <person name="MacKenzie S."/>
            <person name="Amaro C."/>
        </authorList>
    </citation>
    <scope>NUCLEOTIDE SEQUENCE</scope>
</reference>
<protein>
    <submittedName>
        <fullName evidence="1">Uncharacterized protein</fullName>
    </submittedName>
</protein>
<proteinExistence type="predicted"/>
<evidence type="ECO:0000313" key="1">
    <source>
        <dbReference type="EMBL" id="JAH28729.1"/>
    </source>
</evidence>
<dbReference type="EMBL" id="GBXM01079848">
    <property type="protein sequence ID" value="JAH28729.1"/>
    <property type="molecule type" value="Transcribed_RNA"/>
</dbReference>
<organism evidence="1">
    <name type="scientific">Anguilla anguilla</name>
    <name type="common">European freshwater eel</name>
    <name type="synonym">Muraena anguilla</name>
    <dbReference type="NCBI Taxonomy" id="7936"/>
    <lineage>
        <taxon>Eukaryota</taxon>
        <taxon>Metazoa</taxon>
        <taxon>Chordata</taxon>
        <taxon>Craniata</taxon>
        <taxon>Vertebrata</taxon>
        <taxon>Euteleostomi</taxon>
        <taxon>Actinopterygii</taxon>
        <taxon>Neopterygii</taxon>
        <taxon>Teleostei</taxon>
        <taxon>Anguilliformes</taxon>
        <taxon>Anguillidae</taxon>
        <taxon>Anguilla</taxon>
    </lineage>
</organism>
<dbReference type="AlphaFoldDB" id="A0A0E9RI20"/>
<name>A0A0E9RI20_ANGAN</name>
<accession>A0A0E9RI20</accession>
<sequence>MLKHPRSHQTMQPSKILVKMSAPKPYSYSHIQKNPELCLRHM</sequence>